<gene>
    <name evidence="1" type="ORF">H5V45_20155</name>
</gene>
<protein>
    <submittedName>
        <fullName evidence="1">Uncharacterized protein</fullName>
    </submittedName>
</protein>
<proteinExistence type="predicted"/>
<evidence type="ECO:0000313" key="2">
    <source>
        <dbReference type="Proteomes" id="UP000523955"/>
    </source>
</evidence>
<reference evidence="1 2" key="1">
    <citation type="submission" date="2020-08" db="EMBL/GenBank/DDBJ databases">
        <authorList>
            <person name="Seo M.-J."/>
        </authorList>
    </citation>
    <scope>NUCLEOTIDE SEQUENCE [LARGE SCALE GENOMIC DNA]</scope>
    <source>
        <strain evidence="1 2">KIGAM211</strain>
    </source>
</reference>
<dbReference type="AlphaFoldDB" id="A0A7X0RK55"/>
<organism evidence="1 2">
    <name type="scientific">Nocardioides luti</name>
    <dbReference type="NCBI Taxonomy" id="2761101"/>
    <lineage>
        <taxon>Bacteria</taxon>
        <taxon>Bacillati</taxon>
        <taxon>Actinomycetota</taxon>
        <taxon>Actinomycetes</taxon>
        <taxon>Propionibacteriales</taxon>
        <taxon>Nocardioidaceae</taxon>
        <taxon>Nocardioides</taxon>
    </lineage>
</organism>
<sequence length="57" mass="6464">MNYDDTDPIDQIDATQLSATERQLRRLVVPEPTAYAPDKRLDVIHDPDLDLLWGGEA</sequence>
<keyword evidence="2" id="KW-1185">Reference proteome</keyword>
<accession>A0A7X0RK55</accession>
<evidence type="ECO:0000313" key="1">
    <source>
        <dbReference type="EMBL" id="MBB6629642.1"/>
    </source>
</evidence>
<dbReference type="Proteomes" id="UP000523955">
    <property type="component" value="Unassembled WGS sequence"/>
</dbReference>
<dbReference type="EMBL" id="JACKXE010000002">
    <property type="protein sequence ID" value="MBB6629642.1"/>
    <property type="molecule type" value="Genomic_DNA"/>
</dbReference>
<name>A0A7X0RK55_9ACTN</name>
<dbReference type="RefSeq" id="WP_185254947.1">
    <property type="nucleotide sequence ID" value="NZ_JACKXE010000002.1"/>
</dbReference>
<comment type="caution">
    <text evidence="1">The sequence shown here is derived from an EMBL/GenBank/DDBJ whole genome shotgun (WGS) entry which is preliminary data.</text>
</comment>